<gene>
    <name evidence="1" type="ORF">DRF65_27185</name>
</gene>
<dbReference type="EMBL" id="QNVT01000045">
    <property type="protein sequence ID" value="REC59216.1"/>
    <property type="molecule type" value="Genomic_DNA"/>
</dbReference>
<accession>A0A3D9C110</accession>
<organism evidence="1 2">
    <name type="scientific">Chryseobacterium pennae</name>
    <dbReference type="NCBI Taxonomy" id="2258962"/>
    <lineage>
        <taxon>Bacteria</taxon>
        <taxon>Pseudomonadati</taxon>
        <taxon>Bacteroidota</taxon>
        <taxon>Flavobacteriia</taxon>
        <taxon>Flavobacteriales</taxon>
        <taxon>Weeksellaceae</taxon>
        <taxon>Chryseobacterium group</taxon>
        <taxon>Chryseobacterium</taxon>
    </lineage>
</organism>
<proteinExistence type="predicted"/>
<evidence type="ECO:0000313" key="2">
    <source>
        <dbReference type="Proteomes" id="UP000256686"/>
    </source>
</evidence>
<sequence length="106" mass="11915">MGAGRTERIRNEKNAEVKQAYRVDLASLRHLLKDAVEAGKEAKPVIISMLTAEGKIERVEVYSNPVMDKYLAERHQLGSYVGAGINDPSKYIRFSILNRNNVILSK</sequence>
<dbReference type="Proteomes" id="UP000256686">
    <property type="component" value="Unassembled WGS sequence"/>
</dbReference>
<reference evidence="2" key="1">
    <citation type="submission" date="2018-06" db="EMBL/GenBank/DDBJ databases">
        <authorList>
            <person name="Lum Nde A."/>
            <person name="Hugo C."/>
        </authorList>
    </citation>
    <scope>NUCLEOTIDE SEQUENCE [LARGE SCALE GENOMIC DNA]</scope>
    <source>
        <strain evidence="2">1_F178</strain>
    </source>
</reference>
<evidence type="ECO:0000313" key="1">
    <source>
        <dbReference type="EMBL" id="REC59216.1"/>
    </source>
</evidence>
<name>A0A3D9C110_9FLAO</name>
<comment type="caution">
    <text evidence="1">The sequence shown here is derived from an EMBL/GenBank/DDBJ whole genome shotgun (WGS) entry which is preliminary data.</text>
</comment>
<keyword evidence="2" id="KW-1185">Reference proteome</keyword>
<dbReference type="RefSeq" id="WP_115973841.1">
    <property type="nucleotide sequence ID" value="NZ_QNVT01000045.1"/>
</dbReference>
<dbReference type="AlphaFoldDB" id="A0A3D9C110"/>
<protein>
    <submittedName>
        <fullName evidence="1">Uncharacterized protein</fullName>
    </submittedName>
</protein>